<organism evidence="4 5">
    <name type="scientific">Conyzicola nivalis</name>
    <dbReference type="NCBI Taxonomy" id="1477021"/>
    <lineage>
        <taxon>Bacteria</taxon>
        <taxon>Bacillati</taxon>
        <taxon>Actinomycetota</taxon>
        <taxon>Actinomycetes</taxon>
        <taxon>Micrococcales</taxon>
        <taxon>Microbacteriaceae</taxon>
        <taxon>Conyzicola</taxon>
    </lineage>
</organism>
<dbReference type="InterPro" id="IPR005754">
    <property type="entry name" value="Sortase"/>
</dbReference>
<gene>
    <name evidence="4" type="ORF">GCM10010979_31570</name>
</gene>
<dbReference type="InterPro" id="IPR023365">
    <property type="entry name" value="Sortase_dom-sf"/>
</dbReference>
<keyword evidence="2" id="KW-0472">Membrane</keyword>
<dbReference type="EMBL" id="BMGB01000002">
    <property type="protein sequence ID" value="GGB14670.1"/>
    <property type="molecule type" value="Genomic_DNA"/>
</dbReference>
<feature type="chain" id="PRO_5037065768" evidence="3">
    <location>
        <begin position="22"/>
        <end position="277"/>
    </location>
</feature>
<feature type="transmembrane region" description="Helical" evidence="2">
    <location>
        <begin position="221"/>
        <end position="242"/>
    </location>
</feature>
<proteinExistence type="predicted"/>
<dbReference type="GO" id="GO:0016787">
    <property type="term" value="F:hydrolase activity"/>
    <property type="evidence" value="ECO:0007669"/>
    <property type="project" value="UniProtKB-KW"/>
</dbReference>
<dbReference type="Gene3D" id="2.40.260.10">
    <property type="entry name" value="Sortase"/>
    <property type="match status" value="1"/>
</dbReference>
<comment type="caution">
    <text evidence="4">The sequence shown here is derived from an EMBL/GenBank/DDBJ whole genome shotgun (WGS) entry which is preliminary data.</text>
</comment>
<protein>
    <submittedName>
        <fullName evidence="4">Sortase</fullName>
    </submittedName>
</protein>
<feature type="transmembrane region" description="Helical" evidence="2">
    <location>
        <begin position="251"/>
        <end position="273"/>
    </location>
</feature>
<evidence type="ECO:0000256" key="3">
    <source>
        <dbReference type="SAM" id="SignalP"/>
    </source>
</evidence>
<keyword evidence="5" id="KW-1185">Reference proteome</keyword>
<dbReference type="SUPFAM" id="SSF63817">
    <property type="entry name" value="Sortase"/>
    <property type="match status" value="1"/>
</dbReference>
<keyword evidence="2" id="KW-1133">Transmembrane helix</keyword>
<evidence type="ECO:0000313" key="4">
    <source>
        <dbReference type="EMBL" id="GGB14670.1"/>
    </source>
</evidence>
<evidence type="ECO:0000313" key="5">
    <source>
        <dbReference type="Proteomes" id="UP000606922"/>
    </source>
</evidence>
<feature type="signal peptide" evidence="3">
    <location>
        <begin position="1"/>
        <end position="21"/>
    </location>
</feature>
<accession>A0A916SUP8</accession>
<name>A0A916SUP8_9MICO</name>
<reference evidence="4" key="1">
    <citation type="journal article" date="2014" name="Int. J. Syst. Evol. Microbiol.">
        <title>Complete genome sequence of Corynebacterium casei LMG S-19264T (=DSM 44701T), isolated from a smear-ripened cheese.</title>
        <authorList>
            <consortium name="US DOE Joint Genome Institute (JGI-PGF)"/>
            <person name="Walter F."/>
            <person name="Albersmeier A."/>
            <person name="Kalinowski J."/>
            <person name="Ruckert C."/>
        </authorList>
    </citation>
    <scope>NUCLEOTIDE SEQUENCE</scope>
    <source>
        <strain evidence="4">CGMCC 1.12813</strain>
    </source>
</reference>
<dbReference type="Proteomes" id="UP000606922">
    <property type="component" value="Unassembled WGS sequence"/>
</dbReference>
<evidence type="ECO:0000256" key="1">
    <source>
        <dbReference type="ARBA" id="ARBA00022801"/>
    </source>
</evidence>
<keyword evidence="2" id="KW-0812">Transmembrane</keyword>
<dbReference type="Pfam" id="PF04203">
    <property type="entry name" value="Sortase"/>
    <property type="match status" value="1"/>
</dbReference>
<sequence>MLLRGSLMIVAALLFAFVANAMVLSQVQNLVSQQMLYNEFRQQLSEGTAPVSEGNFEDVLLADGAPVAVIDIPQLDVHDVVVEGTSGDTLKAGPGHRRDTVLPGQQGVSVIMGRAAAYGGPFGRIQELAPGDSFTVRTGQGKQVFEVVGVRYAGDPTPASPKAGESRLILQTARGASFIPTGIAYVDAQLRSEVQASGQRQTTFAALPPQDQAMATDTSTVWALVFALQFLVVAQLAAVWAFRRIGAQKTWVVFVPVGVLAVIYVSNQITLLLPNLL</sequence>
<evidence type="ECO:0000256" key="2">
    <source>
        <dbReference type="SAM" id="Phobius"/>
    </source>
</evidence>
<keyword evidence="3" id="KW-0732">Signal</keyword>
<dbReference type="AlphaFoldDB" id="A0A916SUP8"/>
<reference evidence="4" key="2">
    <citation type="submission" date="2020-09" db="EMBL/GenBank/DDBJ databases">
        <authorList>
            <person name="Sun Q."/>
            <person name="Zhou Y."/>
        </authorList>
    </citation>
    <scope>NUCLEOTIDE SEQUENCE</scope>
    <source>
        <strain evidence="4">CGMCC 1.12813</strain>
    </source>
</reference>
<keyword evidence="1" id="KW-0378">Hydrolase</keyword>